<comment type="catalytic activity">
    <reaction evidence="1">
        <text>3-hydroxy-2-methylpropanoyl-CoA + H2O = 3-hydroxy-2-methylpropanoate + CoA + H(+)</text>
        <dbReference type="Rhea" id="RHEA:20888"/>
        <dbReference type="ChEBI" id="CHEBI:11805"/>
        <dbReference type="ChEBI" id="CHEBI:15377"/>
        <dbReference type="ChEBI" id="CHEBI:15378"/>
        <dbReference type="ChEBI" id="CHEBI:57287"/>
        <dbReference type="ChEBI" id="CHEBI:57340"/>
        <dbReference type="EC" id="3.1.2.4"/>
    </reaction>
</comment>
<dbReference type="GO" id="GO:0006574">
    <property type="term" value="P:L-valine catabolic process"/>
    <property type="evidence" value="ECO:0007669"/>
    <property type="project" value="TreeGrafter"/>
</dbReference>
<dbReference type="AlphaFoldDB" id="A0A2N6VMC6"/>
<gene>
    <name evidence="5" type="ORF">CJ199_09520</name>
</gene>
<dbReference type="PANTHER" id="PTHR43176">
    <property type="entry name" value="3-HYDROXYISOBUTYRYL-COA HYDROLASE-RELATED"/>
    <property type="match status" value="1"/>
</dbReference>
<evidence type="ECO:0000313" key="6">
    <source>
        <dbReference type="Proteomes" id="UP000235598"/>
    </source>
</evidence>
<dbReference type="InterPro" id="IPR045004">
    <property type="entry name" value="ECH_dom"/>
</dbReference>
<evidence type="ECO:0000259" key="4">
    <source>
        <dbReference type="Pfam" id="PF16113"/>
    </source>
</evidence>
<proteinExistence type="predicted"/>
<dbReference type="PANTHER" id="PTHR43176:SF3">
    <property type="entry name" value="3-HYDROXYISOBUTYRYL-COA HYDROLASE, MITOCHONDRIAL"/>
    <property type="match status" value="1"/>
</dbReference>
<accession>A0A2N6VMC6</accession>
<reference evidence="5 6" key="1">
    <citation type="submission" date="2017-09" db="EMBL/GenBank/DDBJ databases">
        <title>Bacterial strain isolated from the female urinary microbiota.</title>
        <authorList>
            <person name="Thomas-White K."/>
            <person name="Kumar N."/>
            <person name="Forster S."/>
            <person name="Putonti C."/>
            <person name="Lawley T."/>
            <person name="Wolfe A.J."/>
        </authorList>
    </citation>
    <scope>NUCLEOTIDE SEQUENCE [LARGE SCALE GENOMIC DNA]</scope>
    <source>
        <strain evidence="5 6">UMB1301</strain>
    </source>
</reference>
<dbReference type="GO" id="GO:0005829">
    <property type="term" value="C:cytosol"/>
    <property type="evidence" value="ECO:0007669"/>
    <property type="project" value="TreeGrafter"/>
</dbReference>
<organism evidence="5 6">
    <name type="scientific">Brevibacterium paucivorans</name>
    <dbReference type="NCBI Taxonomy" id="170994"/>
    <lineage>
        <taxon>Bacteria</taxon>
        <taxon>Bacillati</taxon>
        <taxon>Actinomycetota</taxon>
        <taxon>Actinomycetes</taxon>
        <taxon>Micrococcales</taxon>
        <taxon>Brevibacteriaceae</taxon>
        <taxon>Brevibacterium</taxon>
    </lineage>
</organism>
<name>A0A2N6VMC6_9MICO</name>
<evidence type="ECO:0000256" key="1">
    <source>
        <dbReference type="ARBA" id="ARBA00001709"/>
    </source>
</evidence>
<evidence type="ECO:0000256" key="3">
    <source>
        <dbReference type="ARBA" id="ARBA00022801"/>
    </source>
</evidence>
<protein>
    <recommendedName>
        <fullName evidence="2">3-hydroxyisobutyryl-CoA hydrolase</fullName>
        <ecNumber evidence="2">3.1.2.4</ecNumber>
    </recommendedName>
</protein>
<dbReference type="RefSeq" id="WP_102239240.1">
    <property type="nucleotide sequence ID" value="NZ_BAAAIM010000006.1"/>
</dbReference>
<dbReference type="NCBIfam" id="NF004127">
    <property type="entry name" value="PRK05617.1"/>
    <property type="match status" value="1"/>
</dbReference>
<dbReference type="Proteomes" id="UP000235598">
    <property type="component" value="Unassembled WGS sequence"/>
</dbReference>
<keyword evidence="3 5" id="KW-0378">Hydrolase</keyword>
<dbReference type="GO" id="GO:0003860">
    <property type="term" value="F:3-hydroxyisobutyryl-CoA hydrolase activity"/>
    <property type="evidence" value="ECO:0007669"/>
    <property type="project" value="UniProtKB-EC"/>
</dbReference>
<feature type="domain" description="Enoyl-CoA hydratase/isomerase" evidence="4">
    <location>
        <begin position="18"/>
        <end position="337"/>
    </location>
</feature>
<dbReference type="SUPFAM" id="SSF52096">
    <property type="entry name" value="ClpP/crotonase"/>
    <property type="match status" value="1"/>
</dbReference>
<dbReference type="Pfam" id="PF16113">
    <property type="entry name" value="ECH_2"/>
    <property type="match status" value="1"/>
</dbReference>
<comment type="caution">
    <text evidence="5">The sequence shown here is derived from an EMBL/GenBank/DDBJ whole genome shotgun (WGS) entry which is preliminary data.</text>
</comment>
<dbReference type="Gene3D" id="3.90.226.10">
    <property type="entry name" value="2-enoyl-CoA Hydratase, Chain A, domain 1"/>
    <property type="match status" value="1"/>
</dbReference>
<dbReference type="CDD" id="cd06558">
    <property type="entry name" value="crotonase-like"/>
    <property type="match status" value="1"/>
</dbReference>
<dbReference type="EC" id="3.1.2.4" evidence="2"/>
<dbReference type="EMBL" id="PNHK01000003">
    <property type="protein sequence ID" value="PMD05301.1"/>
    <property type="molecule type" value="Genomic_DNA"/>
</dbReference>
<sequence>MPETAEPQVIVNIDNGLGRIELNKPKAINALGVDMINAVNEALGAWKDDDSVRAVLITGRGERGLCAGGDIKAIYKAITEGSEDNSKFFRHEYFMNYTLSEYPKPVIAVMNGITMGGGVGISAHGSVRIVTDSTKIGMPETTIGLFPDVGATHILARMPQHVGMYLGLTGLPIGAGGAIAYGLADYYVPDASVPELVKALADNPGDVAEVVAQFAQDAPSAELTDDASWIAECFAKDSPQEIVEALRSHESEKAQSTADLLETKSPRSVAVTFQLIRRATSLSLADVLEQDLRTATNIAKYPDLTEGIRAQVIDKDRNPKWNPASLAEVDPQEVESIITTPVQDKVFS</sequence>
<dbReference type="OrthoDB" id="9790967at2"/>
<dbReference type="InterPro" id="IPR032259">
    <property type="entry name" value="HIBYL-CoA-H"/>
</dbReference>
<dbReference type="InterPro" id="IPR029045">
    <property type="entry name" value="ClpP/crotonase-like_dom_sf"/>
</dbReference>
<evidence type="ECO:0000313" key="5">
    <source>
        <dbReference type="EMBL" id="PMD05301.1"/>
    </source>
</evidence>
<evidence type="ECO:0000256" key="2">
    <source>
        <dbReference type="ARBA" id="ARBA00011915"/>
    </source>
</evidence>